<keyword evidence="1" id="KW-0472">Membrane</keyword>
<keyword evidence="1" id="KW-1133">Transmembrane helix</keyword>
<evidence type="ECO:0000313" key="2">
    <source>
        <dbReference type="EMBL" id="MBO1225985.1"/>
    </source>
</evidence>
<gene>
    <name evidence="2" type="primary">prli42</name>
    <name evidence="2" type="ORF">J3T88_01435</name>
</gene>
<dbReference type="Proteomes" id="UP000664081">
    <property type="component" value="Unassembled WGS sequence"/>
</dbReference>
<dbReference type="InterPro" id="IPR049722">
    <property type="entry name" value="Prli42-like"/>
</dbReference>
<keyword evidence="3" id="KW-1185">Reference proteome</keyword>
<dbReference type="GeneID" id="66778219"/>
<keyword evidence="1" id="KW-0812">Transmembrane</keyword>
<organism evidence="2 3">
    <name type="scientific">Staphylococcus nepalensis</name>
    <dbReference type="NCBI Taxonomy" id="214473"/>
    <lineage>
        <taxon>Bacteria</taxon>
        <taxon>Bacillati</taxon>
        <taxon>Bacillota</taxon>
        <taxon>Bacilli</taxon>
        <taxon>Bacillales</taxon>
        <taxon>Staphylococcaceae</taxon>
        <taxon>Staphylococcus</taxon>
    </lineage>
</organism>
<evidence type="ECO:0000256" key="1">
    <source>
        <dbReference type="SAM" id="Phobius"/>
    </source>
</evidence>
<proteinExistence type="predicted"/>
<dbReference type="RefSeq" id="WP_157772540.1">
    <property type="nucleotide sequence ID" value="NZ_BMCF01000002.1"/>
</dbReference>
<name>A0ABS3KZ20_9STAP</name>
<protein>
    <submittedName>
        <fullName evidence="2">Stressosome-associated protein Prli42</fullName>
    </submittedName>
</protein>
<sequence length="32" mass="3461">MNNNKVLRVIIVIMLVAVVLALILTSIVPLTS</sequence>
<accession>A0ABS3KZ20</accession>
<evidence type="ECO:0000313" key="3">
    <source>
        <dbReference type="Proteomes" id="UP000664081"/>
    </source>
</evidence>
<dbReference type="NCBIfam" id="NF033880">
    <property type="entry name" value="Prli42"/>
    <property type="match status" value="1"/>
</dbReference>
<reference evidence="2 3" key="1">
    <citation type="submission" date="2021-03" db="EMBL/GenBank/DDBJ databases">
        <title>Staphylococci and Mammaliicocci in bats.</title>
        <authorList>
            <person name="Fountain K."/>
        </authorList>
    </citation>
    <scope>NUCLEOTIDE SEQUENCE [LARGE SCALE GENOMIC DNA]</scope>
    <source>
        <strain evidence="2 3">18_1_E_SW</strain>
    </source>
</reference>
<comment type="caution">
    <text evidence="2">The sequence shown here is derived from an EMBL/GenBank/DDBJ whole genome shotgun (WGS) entry which is preliminary data.</text>
</comment>
<feature type="transmembrane region" description="Helical" evidence="1">
    <location>
        <begin position="6"/>
        <end position="30"/>
    </location>
</feature>
<dbReference type="EMBL" id="JAFNLT010000001">
    <property type="protein sequence ID" value="MBO1225985.1"/>
    <property type="molecule type" value="Genomic_DNA"/>
</dbReference>